<comment type="similarity">
    <text evidence="2">Belongs to the transketolase family.</text>
</comment>
<proteinExistence type="inferred from homology"/>
<dbReference type="EC" id="2.2.1.1" evidence="5"/>
<accession>A0A075I6R8</accession>
<dbReference type="InterPro" id="IPR029061">
    <property type="entry name" value="THDP-binding"/>
</dbReference>
<dbReference type="EMBL" id="KF901238">
    <property type="protein sequence ID" value="AIF23694.1"/>
    <property type="molecule type" value="Genomic_DNA"/>
</dbReference>
<dbReference type="InterPro" id="IPR005474">
    <property type="entry name" value="Transketolase_N"/>
</dbReference>
<dbReference type="Gene3D" id="3.40.50.970">
    <property type="match status" value="1"/>
</dbReference>
<feature type="domain" description="Transketolase N-terminal" evidence="4">
    <location>
        <begin position="21"/>
        <end position="272"/>
    </location>
</feature>
<evidence type="ECO:0000259" key="4">
    <source>
        <dbReference type="Pfam" id="PF00456"/>
    </source>
</evidence>
<protein>
    <submittedName>
        <fullName evidence="5">Transketolase domain-containing protein (TktA, tktB)</fullName>
        <ecNumber evidence="5">2.2.1.1</ecNumber>
    </submittedName>
</protein>
<keyword evidence="5" id="KW-0808">Transferase</keyword>
<dbReference type="SUPFAM" id="SSF52518">
    <property type="entry name" value="Thiamin diphosphate-binding fold (THDP-binding)"/>
    <property type="match status" value="1"/>
</dbReference>
<reference evidence="5" key="1">
    <citation type="journal article" date="2014" name="Genome Biol. Evol.">
        <title>Pangenome evidence for extensive interdomain horizontal transfer affecting lineage core and shell genes in uncultured planktonic thaumarchaeota and euryarchaeota.</title>
        <authorList>
            <person name="Deschamps P."/>
            <person name="Zivanovic Y."/>
            <person name="Moreira D."/>
            <person name="Rodriguez-Valera F."/>
            <person name="Lopez-Garcia P."/>
        </authorList>
    </citation>
    <scope>NUCLEOTIDE SEQUENCE</scope>
</reference>
<dbReference type="PANTHER" id="PTHR47514">
    <property type="entry name" value="TRANSKETOLASE N-TERMINAL SECTION-RELATED"/>
    <property type="match status" value="1"/>
</dbReference>
<comment type="cofactor">
    <cofactor evidence="1">
        <name>thiamine diphosphate</name>
        <dbReference type="ChEBI" id="CHEBI:58937"/>
    </cofactor>
</comment>
<dbReference type="GO" id="GO:0006082">
    <property type="term" value="P:organic acid metabolic process"/>
    <property type="evidence" value="ECO:0007669"/>
    <property type="project" value="UniProtKB-ARBA"/>
</dbReference>
<gene>
    <name evidence="5" type="primary">tktA</name>
    <name evidence="5" type="synonym">tktB</name>
</gene>
<evidence type="ECO:0000313" key="5">
    <source>
        <dbReference type="EMBL" id="AIF23694.1"/>
    </source>
</evidence>
<evidence type="ECO:0000256" key="3">
    <source>
        <dbReference type="ARBA" id="ARBA00023052"/>
    </source>
</evidence>
<dbReference type="AlphaFoldDB" id="A0A075I6R8"/>
<dbReference type="CDD" id="cd02012">
    <property type="entry name" value="TPP_TK"/>
    <property type="match status" value="1"/>
</dbReference>
<keyword evidence="3" id="KW-0786">Thiamine pyrophosphate</keyword>
<organism evidence="5">
    <name type="scientific">uncultured marine group II/III euryarchaeote SAT1000_18_B12</name>
    <dbReference type="NCBI Taxonomy" id="1456563"/>
    <lineage>
        <taxon>Archaea</taxon>
        <taxon>Methanobacteriati</taxon>
        <taxon>Methanobacteriota</taxon>
        <taxon>environmental samples</taxon>
    </lineage>
</organism>
<dbReference type="GO" id="GO:0044272">
    <property type="term" value="P:sulfur compound biosynthetic process"/>
    <property type="evidence" value="ECO:0007669"/>
    <property type="project" value="UniProtKB-ARBA"/>
</dbReference>
<dbReference type="Pfam" id="PF00456">
    <property type="entry name" value="Transketolase_N"/>
    <property type="match status" value="1"/>
</dbReference>
<name>A0A075I6R8_9EURY</name>
<sequence>MNSDSGGMGLAVAELEEMSRRCRINIVKMTHEAGAGHPGGSLSAIDLIVALYGTKLRIDSDNADWEDRDRFIMSKGHASPAVYSILNEIGYLSEDDLMSFRSLGSVCQGHVDMKWTRGVDFSAGSLGMGLSFGLGCSLAAKMDGSKRTTWVMVGDGELQEGEVWEAAMAANFHSVGNLKLIVDRNGIQNDDFVNVQMEVGDVASKFSSFGWEVMEIDGHSMDEILVALDWATSIENSPCVIVAKTVKGKGVSFMEGNPAFHGKAPDDDELRIALEELS</sequence>
<evidence type="ECO:0000256" key="2">
    <source>
        <dbReference type="ARBA" id="ARBA00007131"/>
    </source>
</evidence>
<dbReference type="PANTHER" id="PTHR47514:SF1">
    <property type="entry name" value="TRANSKETOLASE N-TERMINAL SECTION-RELATED"/>
    <property type="match status" value="1"/>
</dbReference>
<evidence type="ECO:0000256" key="1">
    <source>
        <dbReference type="ARBA" id="ARBA00001964"/>
    </source>
</evidence>
<dbReference type="GO" id="GO:0004802">
    <property type="term" value="F:transketolase activity"/>
    <property type="evidence" value="ECO:0007669"/>
    <property type="project" value="UniProtKB-EC"/>
</dbReference>